<accession>A0AAU8RAJ7</accession>
<dbReference type="AlphaFoldDB" id="A0AAU8RAJ7"/>
<reference evidence="2 3" key="1">
    <citation type="journal article" date="2014" name="Environ. Microbiol.">
        <title>Contrasting genomic patterns and infection strategies of two co-existing Bacteroidetes podovirus genera.</title>
        <authorList>
            <person name="Holmfeldt K."/>
            <person name="Howard-Varona C."/>
            <person name="Solonenko N."/>
            <person name="Sullivan M.B."/>
        </authorList>
    </citation>
    <scope>NUCLEOTIDE SEQUENCE [LARGE SCALE GENOMIC DNA]</scope>
    <source>
        <strain evidence="2 3">18</strain>
    </source>
</reference>
<dbReference type="Proteomes" id="UP000030786">
    <property type="component" value="Chromosome"/>
</dbReference>
<keyword evidence="1" id="KW-1133">Transmembrane helix</keyword>
<evidence type="ECO:0000313" key="2">
    <source>
        <dbReference type="EMBL" id="AIZ40955.1"/>
    </source>
</evidence>
<sequence length="246" mass="28729">MEFWGIIYTKGDVIKDLFNSNGYKITNDYAINSNGIKKYCIEEKWILSATNRYLNSLNLKNYIGRSETFAKVLFSSKTELLKFDYLEKGKFKEQLVIENGTIKKQIGFEQYTFTSKTTTELFFELIKDKFDLNKDFIVTKPDYFINENKASYELTSEDHAAAGIIFKGMAILFISPLLTYYLIGMFIETQQNDDIKPMPEGLYFVFLGFFSFSVYTFRYVYLEIKNYLLIHIRVLNDGIITLPAKT</sequence>
<feature type="transmembrane region" description="Helical" evidence="1">
    <location>
        <begin position="203"/>
        <end position="221"/>
    </location>
</feature>
<dbReference type="EMBL" id="CP009976">
    <property type="protein sequence ID" value="AIZ40955.1"/>
    <property type="molecule type" value="Genomic_DNA"/>
</dbReference>
<dbReference type="RefSeq" id="WP_029447520.1">
    <property type="nucleotide sequence ID" value="NZ_CP009976.1"/>
</dbReference>
<feature type="transmembrane region" description="Helical" evidence="1">
    <location>
        <begin position="164"/>
        <end position="183"/>
    </location>
</feature>
<evidence type="ECO:0000256" key="1">
    <source>
        <dbReference type="SAM" id="Phobius"/>
    </source>
</evidence>
<keyword evidence="1" id="KW-0812">Transmembrane</keyword>
<proteinExistence type="predicted"/>
<protein>
    <submittedName>
        <fullName evidence="2">Uncharacterized protein</fullName>
    </submittedName>
</protein>
<dbReference type="KEGG" id="cbat:M666_04930"/>
<organism evidence="2 3">
    <name type="scientific">Cellulophaga baltica 18</name>
    <dbReference type="NCBI Taxonomy" id="1348584"/>
    <lineage>
        <taxon>Bacteria</taxon>
        <taxon>Pseudomonadati</taxon>
        <taxon>Bacteroidota</taxon>
        <taxon>Flavobacteriia</taxon>
        <taxon>Flavobacteriales</taxon>
        <taxon>Flavobacteriaceae</taxon>
        <taxon>Cellulophaga</taxon>
    </lineage>
</organism>
<evidence type="ECO:0000313" key="3">
    <source>
        <dbReference type="Proteomes" id="UP000030786"/>
    </source>
</evidence>
<keyword evidence="1" id="KW-0472">Membrane</keyword>
<gene>
    <name evidence="2" type="ORF">M666_04930</name>
</gene>
<name>A0AAU8RAJ7_9FLAO</name>
<dbReference type="GeneID" id="78060075"/>